<organism evidence="18 19">
    <name type="scientific">Polypedilum vanderplanki</name>
    <name type="common">Sleeping chironomid midge</name>
    <dbReference type="NCBI Taxonomy" id="319348"/>
    <lineage>
        <taxon>Eukaryota</taxon>
        <taxon>Metazoa</taxon>
        <taxon>Ecdysozoa</taxon>
        <taxon>Arthropoda</taxon>
        <taxon>Hexapoda</taxon>
        <taxon>Insecta</taxon>
        <taxon>Pterygota</taxon>
        <taxon>Neoptera</taxon>
        <taxon>Endopterygota</taxon>
        <taxon>Diptera</taxon>
        <taxon>Nematocera</taxon>
        <taxon>Chironomoidea</taxon>
        <taxon>Chironomidae</taxon>
        <taxon>Chironominae</taxon>
        <taxon>Polypedilum</taxon>
        <taxon>Polypedilum</taxon>
    </lineage>
</organism>
<feature type="binding site" evidence="14">
    <location>
        <position position="339"/>
    </location>
    <ligand>
        <name>Mg(2+)</name>
        <dbReference type="ChEBI" id="CHEBI:18420"/>
    </ligand>
</feature>
<evidence type="ECO:0000256" key="2">
    <source>
        <dbReference type="ARBA" id="ARBA00005984"/>
    </source>
</evidence>
<evidence type="ECO:0000256" key="13">
    <source>
        <dbReference type="PIRSR" id="PIRSR601952-1"/>
    </source>
</evidence>
<dbReference type="Proteomes" id="UP001107558">
    <property type="component" value="Chromosome 4"/>
</dbReference>
<dbReference type="InterPro" id="IPR017850">
    <property type="entry name" value="Alkaline_phosphatase_core_sf"/>
</dbReference>
<keyword evidence="19" id="KW-1185">Reference proteome</keyword>
<evidence type="ECO:0000256" key="7">
    <source>
        <dbReference type="ARBA" id="ARBA00022801"/>
    </source>
</evidence>
<evidence type="ECO:0000313" key="19">
    <source>
        <dbReference type="Proteomes" id="UP001107558"/>
    </source>
</evidence>
<evidence type="ECO:0000256" key="3">
    <source>
        <dbReference type="ARBA" id="ARBA00012647"/>
    </source>
</evidence>
<sequence length="544" mass="60867">MKLLFLLAFFQFNILLSHSAIYQSPNKEDKQFWHEYNVNYLKNILKSQKPTKVAKNVILFVGDGMSFATITAGRILKGQMQGKSGEETKINFESFPYLGLAKTYTTTTQVPDSAATATAIFSGIKTSTRTIGLSNPTINAKEHERLPTIIDWAQEKGKRTGLVTTTRITHATPAAAYAYSFDRLYECDTKVPNEIKSHFKDMSRQLVENKPGKDMNVIFGGGKDFLGAHDIFEKNVVQFAGPSEISCDRTDKVNLIEKYLQQFSNETSVKYVKNTGELLAIDYDNVDHVLGIFANNHLEYESLKNKNPDGQPSLTQMTEAAIKILNNKKNQNGFVLIVESGKIDHAHHQNHARLALEEFVELEKSIQQAINMTSSDETLIIVTSDHGHNMIFNGRPKRGDDILGFANTKNGNNQLYETLTYGTGPGFNYHTKNNTETIKPLEEYSEKQRSHPLYMHQSMVPLIESTHGGEDVGVFSDGPGSFLLQRTFEQCYIGYAISFASCIGPVADMNELCKSKQEKLTSDSLSLKMSISPMLLSAYFIVLN</sequence>
<dbReference type="SUPFAM" id="SSF53649">
    <property type="entry name" value="Alkaline phosphatase-like"/>
    <property type="match status" value="1"/>
</dbReference>
<evidence type="ECO:0000256" key="9">
    <source>
        <dbReference type="ARBA" id="ARBA00022842"/>
    </source>
</evidence>
<feature type="binding site" evidence="14">
    <location>
        <position position="344"/>
    </location>
    <ligand>
        <name>Mg(2+)</name>
        <dbReference type="ChEBI" id="CHEBI:18420"/>
    </ligand>
</feature>
<evidence type="ECO:0000256" key="1">
    <source>
        <dbReference type="ARBA" id="ARBA00004609"/>
    </source>
</evidence>
<dbReference type="EMBL" id="JADBJN010000004">
    <property type="protein sequence ID" value="KAG5668794.1"/>
    <property type="molecule type" value="Genomic_DNA"/>
</dbReference>
<keyword evidence="12" id="KW-0449">Lipoprotein</keyword>
<dbReference type="GO" id="GO:0046872">
    <property type="term" value="F:metal ion binding"/>
    <property type="evidence" value="ECO:0007669"/>
    <property type="project" value="UniProtKB-KW"/>
</dbReference>
<evidence type="ECO:0000256" key="15">
    <source>
        <dbReference type="RuleBase" id="RU003946"/>
    </source>
</evidence>
<dbReference type="Pfam" id="PF00245">
    <property type="entry name" value="Alk_phosphatase"/>
    <property type="match status" value="1"/>
</dbReference>
<dbReference type="PROSITE" id="PS00123">
    <property type="entry name" value="ALKALINE_PHOSPHATASE"/>
    <property type="match status" value="1"/>
</dbReference>
<evidence type="ECO:0000256" key="5">
    <source>
        <dbReference type="ARBA" id="ARBA00022622"/>
    </source>
</evidence>
<dbReference type="GO" id="GO:0005886">
    <property type="term" value="C:plasma membrane"/>
    <property type="evidence" value="ECO:0007669"/>
    <property type="project" value="UniProtKB-SubCell"/>
</dbReference>
<evidence type="ECO:0000256" key="8">
    <source>
        <dbReference type="ARBA" id="ARBA00022833"/>
    </source>
</evidence>
<keyword evidence="10" id="KW-0472">Membrane</keyword>
<dbReference type="FunFam" id="3.40.720.10:FF:000008">
    <property type="entry name" value="Alkaline phosphatase"/>
    <property type="match status" value="1"/>
</dbReference>
<feature type="chain" id="PRO_5039947449" description="Alkaline phosphatase" evidence="17">
    <location>
        <begin position="20"/>
        <end position="544"/>
    </location>
</feature>
<comment type="caution">
    <text evidence="18">The sequence shown here is derived from an EMBL/GenBank/DDBJ whole genome shotgun (WGS) entry which is preliminary data.</text>
</comment>
<dbReference type="SMART" id="SM00098">
    <property type="entry name" value="alkPPc"/>
    <property type="match status" value="1"/>
</dbReference>
<feature type="binding site" evidence="14">
    <location>
        <position position="172"/>
    </location>
    <ligand>
        <name>Mg(2+)</name>
        <dbReference type="ChEBI" id="CHEBI:18420"/>
    </ligand>
</feature>
<dbReference type="PANTHER" id="PTHR11596">
    <property type="entry name" value="ALKALINE PHOSPHATASE"/>
    <property type="match status" value="1"/>
</dbReference>
<keyword evidence="7 16" id="KW-0378">Hydrolase</keyword>
<keyword evidence="4" id="KW-1003">Cell membrane</keyword>
<keyword evidence="17" id="KW-0732">Signal</keyword>
<keyword evidence="9 14" id="KW-0460">Magnesium</keyword>
<comment type="cofactor">
    <cofactor evidence="14">
        <name>Zn(2+)</name>
        <dbReference type="ChEBI" id="CHEBI:29105"/>
    </cofactor>
    <text evidence="14">Binds 2 Zn(2+) ions.</text>
</comment>
<feature type="binding site" evidence="14">
    <location>
        <position position="63"/>
    </location>
    <ligand>
        <name>Zn(2+)</name>
        <dbReference type="ChEBI" id="CHEBI:29105"/>
        <label>2</label>
    </ligand>
</feature>
<keyword evidence="8 14" id="KW-0862">Zinc</keyword>
<dbReference type="CDD" id="cd16012">
    <property type="entry name" value="ALP"/>
    <property type="match status" value="1"/>
</dbReference>
<dbReference type="InterPro" id="IPR018299">
    <property type="entry name" value="Alkaline_phosphatase_AS"/>
</dbReference>
<evidence type="ECO:0000256" key="14">
    <source>
        <dbReference type="PIRSR" id="PIRSR601952-2"/>
    </source>
</evidence>
<keyword evidence="11" id="KW-0325">Glycoprotein</keyword>
<protein>
    <recommendedName>
        <fullName evidence="3 16">Alkaline phosphatase</fullName>
        <ecNumber evidence="3 16">3.1.3.1</ecNumber>
    </recommendedName>
</protein>
<evidence type="ECO:0000256" key="16">
    <source>
        <dbReference type="RuleBase" id="RU003947"/>
    </source>
</evidence>
<accession>A0A9J6BGG5</accession>
<proteinExistence type="inferred from homology"/>
<comment type="catalytic activity">
    <reaction evidence="16">
        <text>a phosphate monoester + H2O = an alcohol + phosphate</text>
        <dbReference type="Rhea" id="RHEA:15017"/>
        <dbReference type="ChEBI" id="CHEBI:15377"/>
        <dbReference type="ChEBI" id="CHEBI:30879"/>
        <dbReference type="ChEBI" id="CHEBI:43474"/>
        <dbReference type="ChEBI" id="CHEBI:67140"/>
        <dbReference type="EC" id="3.1.3.1"/>
    </reaction>
</comment>
<keyword evidence="6 14" id="KW-0479">Metal-binding</keyword>
<comment type="subcellular location">
    <subcellularLocation>
        <location evidence="1">Cell membrane</location>
        <topology evidence="1">Lipid-anchor</topology>
        <topology evidence="1">GPI-anchor</topology>
    </subcellularLocation>
</comment>
<evidence type="ECO:0000256" key="12">
    <source>
        <dbReference type="ARBA" id="ARBA00023288"/>
    </source>
</evidence>
<dbReference type="OrthoDB" id="5818554at2759"/>
<dbReference type="GO" id="GO:0098552">
    <property type="term" value="C:side of membrane"/>
    <property type="evidence" value="ECO:0007669"/>
    <property type="project" value="UniProtKB-KW"/>
</dbReference>
<feature type="active site" description="Phosphoserine intermediate" evidence="13">
    <location>
        <position position="113"/>
    </location>
</feature>
<name>A0A9J6BGG5_POLVA</name>
<comment type="cofactor">
    <cofactor evidence="14">
        <name>Mg(2+)</name>
        <dbReference type="ChEBI" id="CHEBI:18420"/>
    </cofactor>
    <text evidence="14">Binds 1 Mg(2+) ion.</text>
</comment>
<evidence type="ECO:0000256" key="4">
    <source>
        <dbReference type="ARBA" id="ARBA00022475"/>
    </source>
</evidence>
<comment type="similarity">
    <text evidence="2 15">Belongs to the alkaline phosphatase family.</text>
</comment>
<dbReference type="EC" id="3.1.3.1" evidence="3 16"/>
<dbReference type="Gene3D" id="3.40.720.10">
    <property type="entry name" value="Alkaline Phosphatase, subunit A"/>
    <property type="match status" value="1"/>
</dbReference>
<feature type="binding site" evidence="14">
    <location>
        <position position="385"/>
    </location>
    <ligand>
        <name>Zn(2+)</name>
        <dbReference type="ChEBI" id="CHEBI:29105"/>
        <label>2</label>
    </ligand>
</feature>
<feature type="binding site" evidence="14">
    <location>
        <position position="63"/>
    </location>
    <ligand>
        <name>Mg(2+)</name>
        <dbReference type="ChEBI" id="CHEBI:18420"/>
    </ligand>
</feature>
<dbReference type="AlphaFoldDB" id="A0A9J6BGG5"/>
<evidence type="ECO:0000256" key="6">
    <source>
        <dbReference type="ARBA" id="ARBA00022723"/>
    </source>
</evidence>
<feature type="signal peptide" evidence="17">
    <location>
        <begin position="1"/>
        <end position="19"/>
    </location>
</feature>
<evidence type="ECO:0000256" key="17">
    <source>
        <dbReference type="SAM" id="SignalP"/>
    </source>
</evidence>
<dbReference type="InterPro" id="IPR001952">
    <property type="entry name" value="Alkaline_phosphatase"/>
</dbReference>
<dbReference type="PANTHER" id="PTHR11596:SF83">
    <property type="entry name" value="ALKALINE PHOSPHATASE 4"/>
    <property type="match status" value="1"/>
</dbReference>
<feature type="binding site" evidence="14">
    <location>
        <position position="386"/>
    </location>
    <ligand>
        <name>Zn(2+)</name>
        <dbReference type="ChEBI" id="CHEBI:29105"/>
        <label>2</label>
    </ligand>
</feature>
<dbReference type="GO" id="GO:0004035">
    <property type="term" value="F:alkaline phosphatase activity"/>
    <property type="evidence" value="ECO:0007669"/>
    <property type="project" value="UniProtKB-EC"/>
</dbReference>
<feature type="binding site" evidence="14">
    <location>
        <position position="467"/>
    </location>
    <ligand>
        <name>Zn(2+)</name>
        <dbReference type="ChEBI" id="CHEBI:29105"/>
        <label>2</label>
    </ligand>
</feature>
<dbReference type="PRINTS" id="PR00113">
    <property type="entry name" value="ALKPHPHTASE"/>
</dbReference>
<gene>
    <name evidence="18" type="ORF">PVAND_016720</name>
</gene>
<evidence type="ECO:0000256" key="10">
    <source>
        <dbReference type="ARBA" id="ARBA00023136"/>
    </source>
</evidence>
<feature type="binding site" evidence="14">
    <location>
        <position position="348"/>
    </location>
    <ligand>
        <name>Zn(2+)</name>
        <dbReference type="ChEBI" id="CHEBI:29105"/>
        <label>2</label>
    </ligand>
</feature>
<evidence type="ECO:0000313" key="18">
    <source>
        <dbReference type="EMBL" id="KAG5668794.1"/>
    </source>
</evidence>
<evidence type="ECO:0000256" key="11">
    <source>
        <dbReference type="ARBA" id="ARBA00023180"/>
    </source>
</evidence>
<keyword evidence="5" id="KW-0336">GPI-anchor</keyword>
<feature type="binding site" evidence="14">
    <location>
        <position position="170"/>
    </location>
    <ligand>
        <name>Mg(2+)</name>
        <dbReference type="ChEBI" id="CHEBI:18420"/>
    </ligand>
</feature>
<reference evidence="18" key="1">
    <citation type="submission" date="2021-03" db="EMBL/GenBank/DDBJ databases">
        <title>Chromosome level genome of the anhydrobiotic midge Polypedilum vanderplanki.</title>
        <authorList>
            <person name="Yoshida Y."/>
            <person name="Kikawada T."/>
            <person name="Gusev O."/>
        </authorList>
    </citation>
    <scope>NUCLEOTIDE SEQUENCE</scope>
    <source>
        <strain evidence="18">NIAS01</strain>
        <tissue evidence="18">Whole body or cell culture</tissue>
    </source>
</reference>